<feature type="region of interest" description="Disordered" evidence="1">
    <location>
        <begin position="1"/>
        <end position="54"/>
    </location>
</feature>
<dbReference type="EMBL" id="JAHRIP010086429">
    <property type="protein sequence ID" value="MEQ2315312.1"/>
    <property type="molecule type" value="Genomic_DNA"/>
</dbReference>
<comment type="caution">
    <text evidence="2">The sequence shown here is derived from an EMBL/GenBank/DDBJ whole genome shotgun (WGS) entry which is preliminary data.</text>
</comment>
<reference evidence="2 3" key="1">
    <citation type="submission" date="2021-06" db="EMBL/GenBank/DDBJ databases">
        <authorList>
            <person name="Palmer J.M."/>
        </authorList>
    </citation>
    <scope>NUCLEOTIDE SEQUENCE [LARGE SCALE GENOMIC DNA]</scope>
    <source>
        <strain evidence="2 3">AS_MEX2019</strain>
        <tissue evidence="2">Muscle</tissue>
    </source>
</reference>
<name>A0ABV1A9S4_9TELE</name>
<protein>
    <submittedName>
        <fullName evidence="2">Uncharacterized protein</fullName>
    </submittedName>
</protein>
<organism evidence="2 3">
    <name type="scientific">Ameca splendens</name>
    <dbReference type="NCBI Taxonomy" id="208324"/>
    <lineage>
        <taxon>Eukaryota</taxon>
        <taxon>Metazoa</taxon>
        <taxon>Chordata</taxon>
        <taxon>Craniata</taxon>
        <taxon>Vertebrata</taxon>
        <taxon>Euteleostomi</taxon>
        <taxon>Actinopterygii</taxon>
        <taxon>Neopterygii</taxon>
        <taxon>Teleostei</taxon>
        <taxon>Neoteleostei</taxon>
        <taxon>Acanthomorphata</taxon>
        <taxon>Ovalentaria</taxon>
        <taxon>Atherinomorphae</taxon>
        <taxon>Cyprinodontiformes</taxon>
        <taxon>Goodeidae</taxon>
        <taxon>Ameca</taxon>
    </lineage>
</organism>
<accession>A0ABV1A9S4</accession>
<evidence type="ECO:0000313" key="3">
    <source>
        <dbReference type="Proteomes" id="UP001469553"/>
    </source>
</evidence>
<feature type="compositionally biased region" description="Basic and acidic residues" evidence="1">
    <location>
        <begin position="18"/>
        <end position="34"/>
    </location>
</feature>
<proteinExistence type="predicted"/>
<sequence>MRARRPGVQSRTSFYSIRENREESKGEEEERAKDTQLQTTPVSKINRRQDTEEEKQDGDLFFRLFFSDFLKY</sequence>
<dbReference type="Proteomes" id="UP001469553">
    <property type="component" value="Unassembled WGS sequence"/>
</dbReference>
<gene>
    <name evidence="2" type="ORF">AMECASPLE_021039</name>
</gene>
<keyword evidence="3" id="KW-1185">Reference proteome</keyword>
<evidence type="ECO:0000313" key="2">
    <source>
        <dbReference type="EMBL" id="MEQ2315312.1"/>
    </source>
</evidence>
<evidence type="ECO:0000256" key="1">
    <source>
        <dbReference type="SAM" id="MobiDB-lite"/>
    </source>
</evidence>